<dbReference type="InterPro" id="IPR026669">
    <property type="entry name" value="Arsenite_MeTrfase-like"/>
</dbReference>
<dbReference type="InterPro" id="IPR001763">
    <property type="entry name" value="Rhodanese-like_dom"/>
</dbReference>
<dbReference type="Gene3D" id="3.40.250.10">
    <property type="entry name" value="Rhodanese-like domain"/>
    <property type="match status" value="1"/>
</dbReference>
<keyword evidence="2" id="KW-0949">S-adenosyl-L-methionine</keyword>
<evidence type="ECO:0000256" key="4">
    <source>
        <dbReference type="ARBA" id="ARBA00034521"/>
    </source>
</evidence>
<keyword evidence="11" id="KW-1185">Reference proteome</keyword>
<dbReference type="InterPro" id="IPR025714">
    <property type="entry name" value="Methyltranfer_dom"/>
</dbReference>
<comment type="catalytic activity">
    <reaction evidence="7">
        <text>arsenic triglutathione + 2 [thioredoxin]-dithiol + 2 S-adenosyl-L-methionine + H2O = dimethylarsinous acid + 2 [thioredoxin]-disulfide + 3 glutathione + 2 S-adenosyl-L-homocysteine + 2 H(+)</text>
        <dbReference type="Rhea" id="RHEA:69464"/>
        <dbReference type="Rhea" id="RHEA-COMP:10698"/>
        <dbReference type="Rhea" id="RHEA-COMP:10700"/>
        <dbReference type="ChEBI" id="CHEBI:15377"/>
        <dbReference type="ChEBI" id="CHEBI:15378"/>
        <dbReference type="ChEBI" id="CHEBI:23808"/>
        <dbReference type="ChEBI" id="CHEBI:29950"/>
        <dbReference type="ChEBI" id="CHEBI:50058"/>
        <dbReference type="ChEBI" id="CHEBI:57856"/>
        <dbReference type="ChEBI" id="CHEBI:57925"/>
        <dbReference type="ChEBI" id="CHEBI:59789"/>
        <dbReference type="ChEBI" id="CHEBI:183640"/>
        <dbReference type="EC" id="2.1.1.137"/>
    </reaction>
</comment>
<name>A0A8H7D4J7_9AGAR</name>
<dbReference type="AlphaFoldDB" id="A0A8H7D4J7"/>
<keyword evidence="1" id="KW-0808">Transferase</keyword>
<dbReference type="GO" id="GO:0030791">
    <property type="term" value="F:arsenite methyltransferase activity"/>
    <property type="evidence" value="ECO:0007669"/>
    <property type="project" value="UniProtKB-EC"/>
</dbReference>
<dbReference type="Gene3D" id="3.40.50.150">
    <property type="entry name" value="Vaccinia Virus protein VP39"/>
    <property type="match status" value="1"/>
</dbReference>
<feature type="domain" description="Rhodanese" evidence="9">
    <location>
        <begin position="420"/>
        <end position="471"/>
    </location>
</feature>
<organism evidence="10 11">
    <name type="scientific">Mycena sanguinolenta</name>
    <dbReference type="NCBI Taxonomy" id="230812"/>
    <lineage>
        <taxon>Eukaryota</taxon>
        <taxon>Fungi</taxon>
        <taxon>Dikarya</taxon>
        <taxon>Basidiomycota</taxon>
        <taxon>Agaricomycotina</taxon>
        <taxon>Agaricomycetes</taxon>
        <taxon>Agaricomycetidae</taxon>
        <taxon>Agaricales</taxon>
        <taxon>Marasmiineae</taxon>
        <taxon>Mycenaceae</taxon>
        <taxon>Mycena</taxon>
    </lineage>
</organism>
<proteinExistence type="inferred from homology"/>
<dbReference type="CDD" id="cd02440">
    <property type="entry name" value="AdoMet_MTases"/>
    <property type="match status" value="1"/>
</dbReference>
<dbReference type="PANTHER" id="PTHR43675">
    <property type="entry name" value="ARSENITE METHYLTRANSFERASE"/>
    <property type="match status" value="1"/>
</dbReference>
<dbReference type="EMBL" id="JACAZH010000009">
    <property type="protein sequence ID" value="KAF7358706.1"/>
    <property type="molecule type" value="Genomic_DNA"/>
</dbReference>
<evidence type="ECO:0000313" key="11">
    <source>
        <dbReference type="Proteomes" id="UP000623467"/>
    </source>
</evidence>
<comment type="similarity">
    <text evidence="3">Belongs to the methyltransferase superfamily. Arsenite methyltransferase family.</text>
</comment>
<dbReference type="EC" id="2.1.1.137" evidence="4"/>
<accession>A0A8H7D4J7</accession>
<comment type="catalytic activity">
    <reaction evidence="6">
        <text>arsenic triglutathione + [thioredoxin]-dithiol + S-adenosyl-L-methionine + 2 H2O = methylarsonous acid + [thioredoxin]-disulfide + 3 glutathione + S-adenosyl-L-homocysteine + H(+)</text>
        <dbReference type="Rhea" id="RHEA:69460"/>
        <dbReference type="Rhea" id="RHEA-COMP:10698"/>
        <dbReference type="Rhea" id="RHEA-COMP:10700"/>
        <dbReference type="ChEBI" id="CHEBI:15377"/>
        <dbReference type="ChEBI" id="CHEBI:15378"/>
        <dbReference type="ChEBI" id="CHEBI:17826"/>
        <dbReference type="ChEBI" id="CHEBI:29950"/>
        <dbReference type="ChEBI" id="CHEBI:50058"/>
        <dbReference type="ChEBI" id="CHEBI:57856"/>
        <dbReference type="ChEBI" id="CHEBI:57925"/>
        <dbReference type="ChEBI" id="CHEBI:59789"/>
        <dbReference type="ChEBI" id="CHEBI:183640"/>
        <dbReference type="EC" id="2.1.1.137"/>
    </reaction>
</comment>
<evidence type="ECO:0000256" key="3">
    <source>
        <dbReference type="ARBA" id="ARBA00034487"/>
    </source>
</evidence>
<dbReference type="PANTHER" id="PTHR43675:SF8">
    <property type="entry name" value="ARSENITE METHYLTRANSFERASE"/>
    <property type="match status" value="1"/>
</dbReference>
<dbReference type="Proteomes" id="UP000623467">
    <property type="component" value="Unassembled WGS sequence"/>
</dbReference>
<evidence type="ECO:0000256" key="5">
    <source>
        <dbReference type="ARBA" id="ARBA00034545"/>
    </source>
</evidence>
<comment type="caution">
    <text evidence="10">The sequence shown here is derived from an EMBL/GenBank/DDBJ whole genome shotgun (WGS) entry which is preliminary data.</text>
</comment>
<gene>
    <name evidence="10" type="ORF">MSAN_01209600</name>
</gene>
<evidence type="ECO:0000256" key="1">
    <source>
        <dbReference type="ARBA" id="ARBA00022679"/>
    </source>
</evidence>
<dbReference type="Pfam" id="PF13847">
    <property type="entry name" value="Methyltransf_31"/>
    <property type="match status" value="1"/>
</dbReference>
<evidence type="ECO:0000313" key="10">
    <source>
        <dbReference type="EMBL" id="KAF7358706.1"/>
    </source>
</evidence>
<dbReference type="PROSITE" id="PS50206">
    <property type="entry name" value="RHODANESE_3"/>
    <property type="match status" value="1"/>
</dbReference>
<dbReference type="InterPro" id="IPR029063">
    <property type="entry name" value="SAM-dependent_MTases_sf"/>
</dbReference>
<dbReference type="OrthoDB" id="8300214at2759"/>
<evidence type="ECO:0000256" key="2">
    <source>
        <dbReference type="ARBA" id="ARBA00022691"/>
    </source>
</evidence>
<evidence type="ECO:0000259" key="9">
    <source>
        <dbReference type="PROSITE" id="PS50206"/>
    </source>
</evidence>
<reference evidence="10" key="1">
    <citation type="submission" date="2020-05" db="EMBL/GenBank/DDBJ databases">
        <title>Mycena genomes resolve the evolution of fungal bioluminescence.</title>
        <authorList>
            <person name="Tsai I.J."/>
        </authorList>
    </citation>
    <scope>NUCLEOTIDE SEQUENCE</scope>
    <source>
        <strain evidence="10">160909Yilan</strain>
    </source>
</reference>
<evidence type="ECO:0000256" key="7">
    <source>
        <dbReference type="ARBA" id="ARBA00047943"/>
    </source>
</evidence>
<comment type="catalytic activity">
    <reaction evidence="8">
        <text>arsenic triglutathione + 3 [thioredoxin]-dithiol + 3 S-adenosyl-L-methionine = trimethylarsine + 3 [thioredoxin]-disulfide + 3 glutathione + 3 S-adenosyl-L-homocysteine + 3 H(+)</text>
        <dbReference type="Rhea" id="RHEA:69432"/>
        <dbReference type="Rhea" id="RHEA-COMP:10698"/>
        <dbReference type="Rhea" id="RHEA-COMP:10700"/>
        <dbReference type="ChEBI" id="CHEBI:15378"/>
        <dbReference type="ChEBI" id="CHEBI:27130"/>
        <dbReference type="ChEBI" id="CHEBI:29950"/>
        <dbReference type="ChEBI" id="CHEBI:50058"/>
        <dbReference type="ChEBI" id="CHEBI:57856"/>
        <dbReference type="ChEBI" id="CHEBI:57925"/>
        <dbReference type="ChEBI" id="CHEBI:59789"/>
        <dbReference type="ChEBI" id="CHEBI:183640"/>
        <dbReference type="EC" id="2.1.1.137"/>
    </reaction>
</comment>
<dbReference type="InterPro" id="IPR036873">
    <property type="entry name" value="Rhodanese-like_dom_sf"/>
</dbReference>
<evidence type="ECO:0000256" key="6">
    <source>
        <dbReference type="ARBA" id="ARBA00047941"/>
    </source>
</evidence>
<dbReference type="SUPFAM" id="SSF53335">
    <property type="entry name" value="S-adenosyl-L-methionine-dependent methyltransferases"/>
    <property type="match status" value="1"/>
</dbReference>
<dbReference type="SUPFAM" id="SSF52821">
    <property type="entry name" value="Rhodanese/Cell cycle control phosphatase"/>
    <property type="match status" value="1"/>
</dbReference>
<evidence type="ECO:0000256" key="8">
    <source>
        <dbReference type="ARBA" id="ARBA00048428"/>
    </source>
</evidence>
<sequence length="478" mass="52781">MANYTDKFLVERVNEAYSAIAKSGATAAYASEVAQSFGYTLEQLESIPKDSHMGLGCGNPTVTATLKPVSRWVFQRNLCHNTLTFVGRNSFGSWIRWWNRYIPRSVQDWPRGEAIGLDMSADMIKRARANAAKRNLFPPNVSFVQCSLTETLPIESSSIDCVLSNCVINLLPQFGKNHIFKEIYRVLKPGGRLVLDDIIAKVELPRHIRENMKHYISCIGGAIQVQKYDEIMKSAGFKDSVFVDSLADLNIYVMAADAEPAPGACCGDSSPGNSVKTADVDLNAGSPPTACCGASPVNAVTSAETSNMNLNQWAASYQIYAMKPSNAEEAICAVPLKRWWDAFPTVQATNIQRISPTALAEMRRNDVSVAVVDVPEQRRVRRESFLPSRLPSMPSHQSLAQTFYNQLSAFHETFASSNSVVFYCGSSVGRGPRCAGWYQDFLDANDNRGPQVLTLEGGFRRWAAEFPGEVEFVDKTHD</sequence>
<protein>
    <recommendedName>
        <fullName evidence="5">Arsenite methyltransferase</fullName>
        <ecNumber evidence="4">2.1.1.137</ecNumber>
    </recommendedName>
</protein>